<protein>
    <submittedName>
        <fullName evidence="1">Uncharacterized protein</fullName>
    </submittedName>
</protein>
<accession>A0A8K0KZF8</accession>
<dbReference type="EMBL" id="JAESVG020000010">
    <property type="protein sequence ID" value="KAG8623048.1"/>
    <property type="molecule type" value="Genomic_DNA"/>
</dbReference>
<name>A0A8K0KZF8_9PEZI</name>
<sequence>MAASLKKNDPETFLFMLASTCGIDLDCIDQFKLAGLAGVKKTTVEPWVRDAKLKVRKINEDGIKRGILKADGSVNRDMVDEGRATGKKAKTKAGVEDEALHGVKAGKVTKAKGKVKKDTLVKSEEYDAEDDAD</sequence>
<dbReference type="Proteomes" id="UP000809789">
    <property type="component" value="Unassembled WGS sequence"/>
</dbReference>
<keyword evidence="2" id="KW-1185">Reference proteome</keyword>
<comment type="caution">
    <text evidence="1">The sequence shown here is derived from an EMBL/GenBank/DDBJ whole genome shotgun (WGS) entry which is preliminary data.</text>
</comment>
<evidence type="ECO:0000313" key="1">
    <source>
        <dbReference type="EMBL" id="KAG8623048.1"/>
    </source>
</evidence>
<gene>
    <name evidence="1" type="ORF">KVT40_008024</name>
</gene>
<reference evidence="1" key="1">
    <citation type="submission" date="2021-07" db="EMBL/GenBank/DDBJ databases">
        <title>Elsinoe batatas strain:CRI-CJ2 Genome sequencing and assembly.</title>
        <authorList>
            <person name="Huang L."/>
        </authorList>
    </citation>
    <scope>NUCLEOTIDE SEQUENCE</scope>
    <source>
        <strain evidence="1">CRI-CJ2</strain>
    </source>
</reference>
<dbReference type="AlphaFoldDB" id="A0A8K0KZF8"/>
<dbReference type="OrthoDB" id="10549005at2759"/>
<proteinExistence type="predicted"/>
<evidence type="ECO:0000313" key="2">
    <source>
        <dbReference type="Proteomes" id="UP000809789"/>
    </source>
</evidence>
<organism evidence="1 2">
    <name type="scientific">Elsinoe batatas</name>
    <dbReference type="NCBI Taxonomy" id="2601811"/>
    <lineage>
        <taxon>Eukaryota</taxon>
        <taxon>Fungi</taxon>
        <taxon>Dikarya</taxon>
        <taxon>Ascomycota</taxon>
        <taxon>Pezizomycotina</taxon>
        <taxon>Dothideomycetes</taxon>
        <taxon>Dothideomycetidae</taxon>
        <taxon>Myriangiales</taxon>
        <taxon>Elsinoaceae</taxon>
        <taxon>Elsinoe</taxon>
    </lineage>
</organism>